<dbReference type="RefSeq" id="WP_184846273.1">
    <property type="nucleotide sequence ID" value="NZ_JACHMN010000003.1"/>
</dbReference>
<evidence type="ECO:0000313" key="2">
    <source>
        <dbReference type="Proteomes" id="UP000587527"/>
    </source>
</evidence>
<protein>
    <submittedName>
        <fullName evidence="1">Sarcosine oxidase delta subunit</fullName>
    </submittedName>
</protein>
<keyword evidence="2" id="KW-1185">Reference proteome</keyword>
<evidence type="ECO:0000313" key="1">
    <source>
        <dbReference type="EMBL" id="MBB5874270.1"/>
    </source>
</evidence>
<organism evidence="1 2">
    <name type="scientific">Allocatelliglobosispora scoriae</name>
    <dbReference type="NCBI Taxonomy" id="643052"/>
    <lineage>
        <taxon>Bacteria</taxon>
        <taxon>Bacillati</taxon>
        <taxon>Actinomycetota</taxon>
        <taxon>Actinomycetes</taxon>
        <taxon>Micromonosporales</taxon>
        <taxon>Micromonosporaceae</taxon>
        <taxon>Allocatelliglobosispora</taxon>
    </lineage>
</organism>
<dbReference type="EMBL" id="JACHMN010000003">
    <property type="protein sequence ID" value="MBB5874270.1"/>
    <property type="molecule type" value="Genomic_DNA"/>
</dbReference>
<reference evidence="1 2" key="1">
    <citation type="submission" date="2020-08" db="EMBL/GenBank/DDBJ databases">
        <title>Sequencing the genomes of 1000 actinobacteria strains.</title>
        <authorList>
            <person name="Klenk H.-P."/>
        </authorList>
    </citation>
    <scope>NUCLEOTIDE SEQUENCE [LARGE SCALE GENOMIC DNA]</scope>
    <source>
        <strain evidence="1 2">DSM 45362</strain>
    </source>
</reference>
<sequence length="101" mass="11184">MSQDINSQTLLQAARSAIGDLGDARLVLEEHGDLGGISIGDAIRQAYLFPGRSGVVVEVWRHNGRDAYLVCSRETVAGAVDTALHEIVRRTRRNLPDRRFR</sequence>
<proteinExistence type="predicted"/>
<dbReference type="AlphaFoldDB" id="A0A841C5Q0"/>
<dbReference type="Proteomes" id="UP000587527">
    <property type="component" value="Unassembled WGS sequence"/>
</dbReference>
<accession>A0A841C5Q0</accession>
<name>A0A841C5Q0_9ACTN</name>
<gene>
    <name evidence="1" type="ORF">F4553_007704</name>
</gene>
<comment type="caution">
    <text evidence="1">The sequence shown here is derived from an EMBL/GenBank/DDBJ whole genome shotgun (WGS) entry which is preliminary data.</text>
</comment>